<feature type="domain" description="Uncharacterized protein TP-0789" evidence="1">
    <location>
        <begin position="158"/>
        <end position="302"/>
    </location>
</feature>
<protein>
    <submittedName>
        <fullName evidence="2">Outer membrane lipoprotein-sorting protein</fullName>
    </submittedName>
</protein>
<proteinExistence type="predicted"/>
<reference evidence="2" key="1">
    <citation type="submission" date="2020-09" db="EMBL/GenBank/DDBJ databases">
        <title>Pelagicoccus enzymogenes sp. nov. with an EPS production, isolated from marine sediment.</title>
        <authorList>
            <person name="Feng X."/>
        </authorList>
    </citation>
    <scope>NUCLEOTIDE SEQUENCE</scope>
    <source>
        <strain evidence="2">NFK12</strain>
    </source>
</reference>
<dbReference type="Gene3D" id="2.50.20.10">
    <property type="entry name" value="Lipoprotein localisation LolA/LolB/LppX"/>
    <property type="match status" value="1"/>
</dbReference>
<evidence type="ECO:0000313" key="2">
    <source>
        <dbReference type="EMBL" id="MBD5782001.1"/>
    </source>
</evidence>
<name>A0A927FDW5_9BACT</name>
<dbReference type="InterPro" id="IPR033399">
    <property type="entry name" value="TP_0789-like"/>
</dbReference>
<dbReference type="Pfam" id="PF17131">
    <property type="entry name" value="LolA_like"/>
    <property type="match status" value="1"/>
</dbReference>
<dbReference type="EMBL" id="JACYFG010000051">
    <property type="protein sequence ID" value="MBD5782001.1"/>
    <property type="molecule type" value="Genomic_DNA"/>
</dbReference>
<dbReference type="CDD" id="cd16329">
    <property type="entry name" value="LolA_like"/>
    <property type="match status" value="1"/>
</dbReference>
<keyword evidence="3" id="KW-1185">Reference proteome</keyword>
<dbReference type="Proteomes" id="UP000622317">
    <property type="component" value="Unassembled WGS sequence"/>
</dbReference>
<gene>
    <name evidence="2" type="ORF">IEN85_21055</name>
</gene>
<dbReference type="AlphaFoldDB" id="A0A927FDW5"/>
<accession>A0A927FDW5</accession>
<comment type="caution">
    <text evidence="2">The sequence shown here is derived from an EMBL/GenBank/DDBJ whole genome shotgun (WGS) entry which is preliminary data.</text>
</comment>
<keyword evidence="2" id="KW-0449">Lipoprotein</keyword>
<organism evidence="2 3">
    <name type="scientific">Pelagicoccus enzymogenes</name>
    <dbReference type="NCBI Taxonomy" id="2773457"/>
    <lineage>
        <taxon>Bacteria</taxon>
        <taxon>Pseudomonadati</taxon>
        <taxon>Verrucomicrobiota</taxon>
        <taxon>Opitutia</taxon>
        <taxon>Puniceicoccales</taxon>
        <taxon>Pelagicoccaceae</taxon>
        <taxon>Pelagicoccus</taxon>
    </lineage>
</organism>
<sequence length="322" mass="35954">MAGSILPMGLRPAFFMPAAKSFWAAFLLLAVASVELTAQRRHGSSPLDTLGEEVSQADGLEILNAFRRLGIAGEYRLSFKLEIRPRRDKTTTVSGVLLGTQTTFGPLSRIDIALEPADVTEQGELVPAKVKRLLLQNGIFANALEVDAWRSGAEEARLIESDAFFEKIAGSDFTVFDLLMPFSFWQEFRYEGRTTMRSRPTHVFSLYPPSEDKALQEKVSRVRIYLDEEFNALNRVEVYDAEENLAKTITVVAFKIVDGQGVLSQVDVRNELTRDKTRFRVTDAAIGVEVPDWVFSPEGLERDIYGTEVARLRAPAKEGATE</sequence>
<evidence type="ECO:0000313" key="3">
    <source>
        <dbReference type="Proteomes" id="UP000622317"/>
    </source>
</evidence>
<evidence type="ECO:0000259" key="1">
    <source>
        <dbReference type="Pfam" id="PF17131"/>
    </source>
</evidence>